<comment type="caution">
    <text evidence="3">The sequence shown here is derived from an EMBL/GenBank/DDBJ whole genome shotgun (WGS) entry which is preliminary data.</text>
</comment>
<reference evidence="3 4" key="1">
    <citation type="submission" date="2016-10" db="EMBL/GenBank/DDBJ databases">
        <title>The genome sequence of Colletotrichum fioriniae PJ7.</title>
        <authorList>
            <person name="Baroncelli R."/>
        </authorList>
    </citation>
    <scope>NUCLEOTIDE SEQUENCE [LARGE SCALE GENOMIC DNA]</scope>
    <source>
        <strain evidence="3 4">Tom-12</strain>
    </source>
</reference>
<proteinExistence type="predicted"/>
<name>A0ABQ9R2E0_9PEZI</name>
<gene>
    <name evidence="3" type="ORF">CTAM01_09846</name>
</gene>
<protein>
    <submittedName>
        <fullName evidence="3">Uncharacterized protein</fullName>
    </submittedName>
</protein>
<evidence type="ECO:0000256" key="2">
    <source>
        <dbReference type="SAM" id="Phobius"/>
    </source>
</evidence>
<accession>A0ABQ9R2E0</accession>
<dbReference type="GeneID" id="85410100"/>
<keyword evidence="2" id="KW-1133">Transmembrane helix</keyword>
<dbReference type="EMBL" id="MLFU01000041">
    <property type="protein sequence ID" value="KAK1492648.1"/>
    <property type="molecule type" value="Genomic_DNA"/>
</dbReference>
<keyword evidence="2" id="KW-0472">Membrane</keyword>
<dbReference type="RefSeq" id="XP_060379548.1">
    <property type="nucleotide sequence ID" value="XM_060525862.1"/>
</dbReference>
<evidence type="ECO:0000313" key="3">
    <source>
        <dbReference type="EMBL" id="KAK1492648.1"/>
    </source>
</evidence>
<organism evidence="3 4">
    <name type="scientific">Colletotrichum tamarilloi</name>
    <dbReference type="NCBI Taxonomy" id="1209934"/>
    <lineage>
        <taxon>Eukaryota</taxon>
        <taxon>Fungi</taxon>
        <taxon>Dikarya</taxon>
        <taxon>Ascomycota</taxon>
        <taxon>Pezizomycotina</taxon>
        <taxon>Sordariomycetes</taxon>
        <taxon>Hypocreomycetidae</taxon>
        <taxon>Glomerellales</taxon>
        <taxon>Glomerellaceae</taxon>
        <taxon>Colletotrichum</taxon>
        <taxon>Colletotrichum acutatum species complex</taxon>
    </lineage>
</organism>
<evidence type="ECO:0000313" key="4">
    <source>
        <dbReference type="Proteomes" id="UP001227543"/>
    </source>
</evidence>
<dbReference type="Proteomes" id="UP001227543">
    <property type="component" value="Unassembled WGS sequence"/>
</dbReference>
<evidence type="ECO:0000256" key="1">
    <source>
        <dbReference type="SAM" id="MobiDB-lite"/>
    </source>
</evidence>
<keyword evidence="4" id="KW-1185">Reference proteome</keyword>
<feature type="transmembrane region" description="Helical" evidence="2">
    <location>
        <begin position="131"/>
        <end position="152"/>
    </location>
</feature>
<keyword evidence="2" id="KW-0812">Transmembrane</keyword>
<feature type="non-terminal residue" evidence="3">
    <location>
        <position position="1"/>
    </location>
</feature>
<feature type="region of interest" description="Disordered" evidence="1">
    <location>
        <begin position="33"/>
        <end position="61"/>
    </location>
</feature>
<sequence>VSCSHFKLKQSSLITYLDPNRLLITTAGESIKDHWEPNRPPSRSSGMDSRPDLRAHGYSLPSPAKSRIHRQRLELWRHLRPLKYRIVDGMVVISKSSRSSKPGQPRSVSRLAFVASGFCCLFPAPRIAPRVLYRAVVASFTSTFCFSSAILLGNPCAIPG</sequence>